<dbReference type="Pfam" id="PF13528">
    <property type="entry name" value="Glyco_trans_1_3"/>
    <property type="match status" value="1"/>
</dbReference>
<keyword evidence="2" id="KW-1185">Reference proteome</keyword>
<gene>
    <name evidence="1" type="ORF">ABVT43_08065</name>
</gene>
<protein>
    <submittedName>
        <fullName evidence="1">MJ1255/VC2487 family glycosyltransferase</fullName>
        <ecNumber evidence="1">2.4.-.-</ecNumber>
    </submittedName>
</protein>
<dbReference type="EC" id="2.4.-.-" evidence="1"/>
<evidence type="ECO:0000313" key="2">
    <source>
        <dbReference type="Proteomes" id="UP001548189"/>
    </source>
</evidence>
<keyword evidence="1" id="KW-0328">Glycosyltransferase</keyword>
<dbReference type="EMBL" id="JBEVCJ010000007">
    <property type="protein sequence ID" value="MET1255076.1"/>
    <property type="molecule type" value="Genomic_DNA"/>
</dbReference>
<sequence length="366" mass="42008">MKILYGVQATGNGHTTRARMMAEAFQQLNIEVDWVFSGRDKKDMFDMEIFEDYQLFPGLTLAIDNGSLNYFKTAFKNNIAQFIRDVYHFDTHRYDLIINDFEPITAWSAKRQGRKVIGLSHQNSFSANIPRAGSNLLAETILKYFAPTTTGIGLHWDHFDDNVLPPIIAPYTEKTRLSEHHIQVYYPFCAAEKLIDWFAPFKNYQFHIFHGENTDTGYEHIKLYHFSRKNFQKLQTQCAGVITAAGFALCSEALQIGQKLLLIPLARQMEQLSNALALKQMQRATLINQFSNQELEKWLQQPIHQPVNYPNVALEVAKWLVNSEKESLKNLSKRLWQETKASVDNTSAVLPFTANHALKMSGENVN</sequence>
<reference evidence="1 2" key="1">
    <citation type="submission" date="2024-06" db="EMBL/GenBank/DDBJ databases">
        <authorList>
            <person name="Li F."/>
        </authorList>
    </citation>
    <scope>NUCLEOTIDE SEQUENCE [LARGE SCALE GENOMIC DNA]</scope>
    <source>
        <strain evidence="1 2">GXAS 311</strain>
    </source>
</reference>
<dbReference type="Proteomes" id="UP001548189">
    <property type="component" value="Unassembled WGS sequence"/>
</dbReference>
<proteinExistence type="predicted"/>
<dbReference type="InterPro" id="IPR005262">
    <property type="entry name" value="MJ1255-like"/>
</dbReference>
<accession>A0ABV2BT15</accession>
<evidence type="ECO:0000313" key="1">
    <source>
        <dbReference type="EMBL" id="MET1255076.1"/>
    </source>
</evidence>
<comment type="caution">
    <text evidence="1">The sequence shown here is derived from an EMBL/GenBank/DDBJ whole genome shotgun (WGS) entry which is preliminary data.</text>
</comment>
<name>A0ABV2BT15_9GAMM</name>
<organism evidence="1 2">
    <name type="scientific">Aliikangiella maris</name>
    <dbReference type="NCBI Taxonomy" id="3162458"/>
    <lineage>
        <taxon>Bacteria</taxon>
        <taxon>Pseudomonadati</taxon>
        <taxon>Pseudomonadota</taxon>
        <taxon>Gammaproteobacteria</taxon>
        <taxon>Oceanospirillales</taxon>
        <taxon>Pleioneaceae</taxon>
        <taxon>Aliikangiella</taxon>
    </lineage>
</organism>
<dbReference type="GO" id="GO:0016757">
    <property type="term" value="F:glycosyltransferase activity"/>
    <property type="evidence" value="ECO:0007669"/>
    <property type="project" value="UniProtKB-KW"/>
</dbReference>
<dbReference type="Gene3D" id="3.40.50.2000">
    <property type="entry name" value="Glycogen Phosphorylase B"/>
    <property type="match status" value="1"/>
</dbReference>
<keyword evidence="1" id="KW-0808">Transferase</keyword>
<dbReference type="NCBIfam" id="TIGR00661">
    <property type="entry name" value="MJ1255"/>
    <property type="match status" value="1"/>
</dbReference>
<dbReference type="SUPFAM" id="SSF53756">
    <property type="entry name" value="UDP-Glycosyltransferase/glycogen phosphorylase"/>
    <property type="match status" value="1"/>
</dbReference>